<keyword evidence="2" id="KW-0736">Signalosome</keyword>
<dbReference type="InParanoid" id="S8E8F4"/>
<feature type="domain" description="PCI" evidence="4">
    <location>
        <begin position="1"/>
        <end position="159"/>
    </location>
</feature>
<dbReference type="PANTHER" id="PTHR15350:SF5">
    <property type="entry name" value="COP9 SIGNALOSOME COMPLEX SUBUNIT 7"/>
    <property type="match status" value="1"/>
</dbReference>
<dbReference type="Proteomes" id="UP000015241">
    <property type="component" value="Unassembled WGS sequence"/>
</dbReference>
<dbReference type="InterPro" id="IPR000717">
    <property type="entry name" value="PCI_dom"/>
</dbReference>
<dbReference type="AlphaFoldDB" id="S8E8F4"/>
<evidence type="ECO:0000256" key="3">
    <source>
        <dbReference type="SAM" id="MobiDB-lite"/>
    </source>
</evidence>
<reference evidence="5 6" key="1">
    <citation type="journal article" date="2012" name="Science">
        <title>The Paleozoic origin of enzymatic lignin decomposition reconstructed from 31 fungal genomes.</title>
        <authorList>
            <person name="Floudas D."/>
            <person name="Binder M."/>
            <person name="Riley R."/>
            <person name="Barry K."/>
            <person name="Blanchette R.A."/>
            <person name="Henrissat B."/>
            <person name="Martinez A.T."/>
            <person name="Otillar R."/>
            <person name="Spatafora J.W."/>
            <person name="Yadav J.S."/>
            <person name="Aerts A."/>
            <person name="Benoit I."/>
            <person name="Boyd A."/>
            <person name="Carlson A."/>
            <person name="Copeland A."/>
            <person name="Coutinho P.M."/>
            <person name="de Vries R.P."/>
            <person name="Ferreira P."/>
            <person name="Findley K."/>
            <person name="Foster B."/>
            <person name="Gaskell J."/>
            <person name="Glotzer D."/>
            <person name="Gorecki P."/>
            <person name="Heitman J."/>
            <person name="Hesse C."/>
            <person name="Hori C."/>
            <person name="Igarashi K."/>
            <person name="Jurgens J.A."/>
            <person name="Kallen N."/>
            <person name="Kersten P."/>
            <person name="Kohler A."/>
            <person name="Kuees U."/>
            <person name="Kumar T.K.A."/>
            <person name="Kuo A."/>
            <person name="LaButti K."/>
            <person name="Larrondo L.F."/>
            <person name="Lindquist E."/>
            <person name="Ling A."/>
            <person name="Lombard V."/>
            <person name="Lucas S."/>
            <person name="Lundell T."/>
            <person name="Martin R."/>
            <person name="McLaughlin D.J."/>
            <person name="Morgenstern I."/>
            <person name="Morin E."/>
            <person name="Murat C."/>
            <person name="Nagy L.G."/>
            <person name="Nolan M."/>
            <person name="Ohm R.A."/>
            <person name="Patyshakuliyeva A."/>
            <person name="Rokas A."/>
            <person name="Ruiz-Duenas F.J."/>
            <person name="Sabat G."/>
            <person name="Salamov A."/>
            <person name="Samejima M."/>
            <person name="Schmutz J."/>
            <person name="Slot J.C."/>
            <person name="St John F."/>
            <person name="Stenlid J."/>
            <person name="Sun H."/>
            <person name="Sun S."/>
            <person name="Syed K."/>
            <person name="Tsang A."/>
            <person name="Wiebenga A."/>
            <person name="Young D."/>
            <person name="Pisabarro A."/>
            <person name="Eastwood D.C."/>
            <person name="Martin F."/>
            <person name="Cullen D."/>
            <person name="Grigoriev I.V."/>
            <person name="Hibbett D.S."/>
        </authorList>
    </citation>
    <scope>NUCLEOTIDE SEQUENCE</scope>
    <source>
        <strain evidence="6">FP-58527</strain>
    </source>
</reference>
<accession>S8E8F4</accession>
<dbReference type="STRING" id="743788.S8E8F4"/>
<keyword evidence="6" id="KW-1185">Reference proteome</keyword>
<evidence type="ECO:0000256" key="2">
    <source>
        <dbReference type="ARBA" id="ARBA00022790"/>
    </source>
</evidence>
<evidence type="ECO:0000256" key="1">
    <source>
        <dbReference type="ARBA" id="ARBA00008482"/>
    </source>
</evidence>
<dbReference type="eggNOG" id="KOG3250">
    <property type="taxonomic scope" value="Eukaryota"/>
</dbReference>
<feature type="compositionally biased region" description="Acidic residues" evidence="3">
    <location>
        <begin position="278"/>
        <end position="291"/>
    </location>
</feature>
<evidence type="ECO:0000313" key="5">
    <source>
        <dbReference type="EMBL" id="EPS99633.1"/>
    </source>
</evidence>
<dbReference type="GO" id="GO:0008180">
    <property type="term" value="C:COP9 signalosome"/>
    <property type="evidence" value="ECO:0007669"/>
    <property type="project" value="UniProtKB-KW"/>
</dbReference>
<dbReference type="Pfam" id="PF01399">
    <property type="entry name" value="PCI"/>
    <property type="match status" value="1"/>
</dbReference>
<dbReference type="PROSITE" id="PS50250">
    <property type="entry name" value="PCI"/>
    <property type="match status" value="1"/>
</dbReference>
<feature type="region of interest" description="Disordered" evidence="3">
    <location>
        <begin position="224"/>
        <end position="299"/>
    </location>
</feature>
<dbReference type="SMART" id="SM00088">
    <property type="entry name" value="PINT"/>
    <property type="match status" value="1"/>
</dbReference>
<dbReference type="EMBL" id="KE504155">
    <property type="protein sequence ID" value="EPS99633.1"/>
    <property type="molecule type" value="Genomic_DNA"/>
</dbReference>
<evidence type="ECO:0000313" key="6">
    <source>
        <dbReference type="Proteomes" id="UP000015241"/>
    </source>
</evidence>
<dbReference type="Pfam" id="PF22061">
    <property type="entry name" value="CSN7_HB_subdom"/>
    <property type="match status" value="1"/>
</dbReference>
<name>S8E8F4_FOMSC</name>
<dbReference type="InterPro" id="IPR045237">
    <property type="entry name" value="COPS7/eIF3m"/>
</dbReference>
<organism evidence="5 6">
    <name type="scientific">Fomitopsis schrenkii</name>
    <name type="common">Brown rot fungus</name>
    <dbReference type="NCBI Taxonomy" id="2126942"/>
    <lineage>
        <taxon>Eukaryota</taxon>
        <taxon>Fungi</taxon>
        <taxon>Dikarya</taxon>
        <taxon>Basidiomycota</taxon>
        <taxon>Agaricomycotina</taxon>
        <taxon>Agaricomycetes</taxon>
        <taxon>Polyporales</taxon>
        <taxon>Fomitopsis</taxon>
    </lineage>
</organism>
<feature type="compositionally biased region" description="Basic and acidic residues" evidence="3">
    <location>
        <begin position="247"/>
        <end position="277"/>
    </location>
</feature>
<evidence type="ECO:0000259" key="4">
    <source>
        <dbReference type="PROSITE" id="PS50250"/>
    </source>
</evidence>
<dbReference type="OrthoDB" id="10265275at2759"/>
<dbReference type="PANTHER" id="PTHR15350">
    <property type="entry name" value="COP9 SIGNALOSOME COMPLEX SUBUNIT 7/DENDRITIC CELL PROTEIN GA17"/>
    <property type="match status" value="1"/>
</dbReference>
<sequence length="299" mass="33465">MELGANIAAKLEPFLLMSKSAKGAAAAKLVQDATSAPGVFVFAELLEQPNVQQLANSELHAQHYSLLQLFAYKTYQDYLQHKESLPTLSQAQITKLKHLSLVSLAMESRKLPYSQLQQQLDMPTVRELEDLIIDASYLSIIRGKLDQKEQQFDVEYTVGRDVEPGKIEALLASLKSWADTTSAVLVALDEKLAAITTEAVQTKKKQEAYDHKYQTTLKEVLDKQKAARAANKPPITGQTGLTAAGIAERDRQRERERQEREDQERRQKEKEQAAKGDENDENDSMDVDDPPESGKGKKK</sequence>
<proteinExistence type="inferred from homology"/>
<dbReference type="HOGENOM" id="CLU_054426_0_1_1"/>
<gene>
    <name evidence="5" type="ORF">FOMPIDRAFT_1024115</name>
</gene>
<comment type="similarity">
    <text evidence="1">Belongs to the CSN7/EIF3M family. CSN7 subfamily.</text>
</comment>
<protein>
    <recommendedName>
        <fullName evidence="4">PCI domain-containing protein</fullName>
    </recommendedName>
</protein>